<evidence type="ECO:0000313" key="5">
    <source>
        <dbReference type="Proteomes" id="UP001372834"/>
    </source>
</evidence>
<feature type="compositionally biased region" description="Low complexity" evidence="2">
    <location>
        <begin position="977"/>
        <end position="991"/>
    </location>
</feature>
<feature type="region of interest" description="Disordered" evidence="2">
    <location>
        <begin position="975"/>
        <end position="997"/>
    </location>
</feature>
<reference evidence="4 5" key="1">
    <citation type="submission" date="2023-10" db="EMBL/GenBank/DDBJ databases">
        <title>Genomes of two closely related lineages of the louse Polyplax serrata with different host specificities.</title>
        <authorList>
            <person name="Martinu J."/>
            <person name="Tarabai H."/>
            <person name="Stefka J."/>
            <person name="Hypsa V."/>
        </authorList>
    </citation>
    <scope>NUCLEOTIDE SEQUENCE [LARGE SCALE GENOMIC DNA]</scope>
    <source>
        <strain evidence="4">HR10_N</strain>
    </source>
</reference>
<proteinExistence type="inferred from homology"/>
<feature type="compositionally biased region" description="Polar residues" evidence="2">
    <location>
        <begin position="118"/>
        <end position="129"/>
    </location>
</feature>
<feature type="compositionally biased region" description="Basic residues" evidence="2">
    <location>
        <begin position="9"/>
        <end position="18"/>
    </location>
</feature>
<feature type="compositionally biased region" description="Low complexity" evidence="2">
    <location>
        <begin position="192"/>
        <end position="202"/>
    </location>
</feature>
<feature type="compositionally biased region" description="Low complexity" evidence="2">
    <location>
        <begin position="79"/>
        <end position="91"/>
    </location>
</feature>
<feature type="compositionally biased region" description="Basic and acidic residues" evidence="2">
    <location>
        <begin position="92"/>
        <end position="102"/>
    </location>
</feature>
<evidence type="ECO:0000256" key="1">
    <source>
        <dbReference type="ARBA" id="ARBA00006854"/>
    </source>
</evidence>
<comment type="caution">
    <text evidence="4">The sequence shown here is derived from an EMBL/GenBank/DDBJ whole genome shotgun (WGS) entry which is preliminary data.</text>
</comment>
<feature type="compositionally biased region" description="Basic and acidic residues" evidence="2">
    <location>
        <begin position="371"/>
        <end position="380"/>
    </location>
</feature>
<sequence>MHSFSMSRHYGRGYHRRGTPVCQTSFPIDKLFKENSNRPSAARSAGTIGKWGITSFTTIRSSSYEPSRSKYSSFHRNHNQNINNGGNPYSNDENKAKQDGPPKPKKFFKSRNAEVATEETTVSPSSASTRGDPPSRSPVKKSKEDTGTTSKKVYGSKTPPKSDQAANDEYKPPIVLRIFKGTSCIVADGEKVSSPVTSPTSPKARTSPSKQEKAVAKQEKPATSTRSTRRRSFQEATETAPVSPRPKRARKEQVKDPAIQTIISQLISDDEGETAFKTCDIAPSNIGSVEKGLSEPVDDASDDNVTLASTSYYLKKDSSHLDVKKEQDRHDKQEDVENIEKIEEVKKLLEESTDTFGSVVDKILQNPIEKCKNVSEDVKEAPAPAPSESEAQNDEKEFESGSDSSDAINPCGMTLTSKVESGGLKLVIKKTPETVVEKESVQEPTLEKEGDSAPVKVLPVKKKSIFKSRGKDEGGNGNSKRLALYKHNWNTSQAVEESNKQTTPSSASQYDDINDFDLGGLTRVSSEQSEGNKSFEDITKVKCDRKDKGYYTVVRNVKKAHQIQESGEFQEFNDDVDYILDALKDNNPVGTRCLSAITLAGKCMAPAFRMHVRAHGTVAKFFKALHDATTDQSLGLCTATVMFVLSQDRLNMDLDRDSLELMLNLLESDASHKNALDDCGMSSAQLRKNKQKVRELCAEIQNKGLAKHLNLDNITVGQLAMETLLSLTSKRAGEWFKEELRELGGLEHIVKTISDCSKSLETYISQWTDHLLDRLRKIDRCLRVLENVTSQNEENQVYLLKYQDGILLSTIIKLYKICNDEISLYPCTDPTDKVSTGYVIREALLATLKVLINLTQDYNKKLFCDCLVTRRVGLIESSLHLLLQVPNYIPDEEKFDMIILDLNLLINLVENNEDNRNILMESKAPPDPECVVERSAREQMSAIAALVNLFYIHEKSAYEEQVETDAILDGKKDVNESNEQTSQSSQSAPPKSKGDEIEETVAKLLQKAGNHMEHTFIGAYIVLLIGYLITENKGHEATVRQHLPQGNFSSFIAVLEKFFNFMKMTATAVGGQSNKATERVLNYYIEIEKPPKVEPKDEDLDLKSSPLYDGVLDYTMS</sequence>
<dbReference type="Pfam" id="PF07814">
    <property type="entry name" value="WAPL"/>
    <property type="match status" value="1"/>
</dbReference>
<comment type="similarity">
    <text evidence="1">Belongs to the WAPL family.</text>
</comment>
<feature type="region of interest" description="Disordered" evidence="2">
    <location>
        <begin position="371"/>
        <end position="411"/>
    </location>
</feature>
<dbReference type="InterPro" id="IPR039874">
    <property type="entry name" value="WAPL"/>
</dbReference>
<feature type="region of interest" description="Disordered" evidence="2">
    <location>
        <begin position="492"/>
        <end position="512"/>
    </location>
</feature>
<dbReference type="Gene3D" id="1.25.10.10">
    <property type="entry name" value="Leucine-rich Repeat Variant"/>
    <property type="match status" value="1"/>
</dbReference>
<feature type="compositionally biased region" description="Low complexity" evidence="2">
    <location>
        <begin position="62"/>
        <end position="72"/>
    </location>
</feature>
<gene>
    <name evidence="4" type="ORF">RUM43_003591</name>
</gene>
<dbReference type="InterPro" id="IPR011989">
    <property type="entry name" value="ARM-like"/>
</dbReference>
<feature type="domain" description="WAPL" evidence="3">
    <location>
        <begin position="544"/>
        <end position="1065"/>
    </location>
</feature>
<dbReference type="FunFam" id="1.25.10.10:FF:000374">
    <property type="entry name" value="Protein wings apart-like"/>
    <property type="match status" value="1"/>
</dbReference>
<dbReference type="EMBL" id="JAWJWE010000036">
    <property type="protein sequence ID" value="KAK6629773.1"/>
    <property type="molecule type" value="Genomic_DNA"/>
</dbReference>
<protein>
    <recommendedName>
        <fullName evidence="3">WAPL domain-containing protein</fullName>
    </recommendedName>
</protein>
<dbReference type="InterPro" id="IPR012502">
    <property type="entry name" value="WAPL_dom"/>
</dbReference>
<dbReference type="PANTHER" id="PTHR22100:SF13">
    <property type="entry name" value="WINGS APART-LIKE PROTEIN HOMOLOG"/>
    <property type="match status" value="1"/>
</dbReference>
<feature type="region of interest" description="Disordered" evidence="2">
    <location>
        <begin position="1"/>
        <end position="21"/>
    </location>
</feature>
<dbReference type="InterPro" id="IPR022771">
    <property type="entry name" value="WAPL_C"/>
</dbReference>
<dbReference type="Proteomes" id="UP001372834">
    <property type="component" value="Unassembled WGS sequence"/>
</dbReference>
<evidence type="ECO:0000313" key="4">
    <source>
        <dbReference type="EMBL" id="KAK6629773.1"/>
    </source>
</evidence>
<organism evidence="4 5">
    <name type="scientific">Polyplax serrata</name>
    <name type="common">Common mouse louse</name>
    <dbReference type="NCBI Taxonomy" id="468196"/>
    <lineage>
        <taxon>Eukaryota</taxon>
        <taxon>Metazoa</taxon>
        <taxon>Ecdysozoa</taxon>
        <taxon>Arthropoda</taxon>
        <taxon>Hexapoda</taxon>
        <taxon>Insecta</taxon>
        <taxon>Pterygota</taxon>
        <taxon>Neoptera</taxon>
        <taxon>Paraneoptera</taxon>
        <taxon>Psocodea</taxon>
        <taxon>Troctomorpha</taxon>
        <taxon>Phthiraptera</taxon>
        <taxon>Anoplura</taxon>
        <taxon>Polyplacidae</taxon>
        <taxon>Polyplax</taxon>
    </lineage>
</organism>
<evidence type="ECO:0000256" key="2">
    <source>
        <dbReference type="SAM" id="MobiDB-lite"/>
    </source>
</evidence>
<feature type="region of interest" description="Disordered" evidence="2">
    <location>
        <begin position="318"/>
        <end position="337"/>
    </location>
</feature>
<dbReference type="PROSITE" id="PS51271">
    <property type="entry name" value="WAPL"/>
    <property type="match status" value="1"/>
</dbReference>
<dbReference type="InterPro" id="IPR016024">
    <property type="entry name" value="ARM-type_fold"/>
</dbReference>
<accession>A0AAN8PF10</accession>
<name>A0AAN8PF10_POLSC</name>
<feature type="compositionally biased region" description="Polar residues" evidence="2">
    <location>
        <begin position="492"/>
        <end position="511"/>
    </location>
</feature>
<feature type="region of interest" description="Disordered" evidence="2">
    <location>
        <begin position="190"/>
        <end position="256"/>
    </location>
</feature>
<feature type="compositionally biased region" description="Basic and acidic residues" evidence="2">
    <location>
        <begin position="210"/>
        <end position="220"/>
    </location>
</feature>
<dbReference type="AlphaFoldDB" id="A0AAN8PF10"/>
<feature type="region of interest" description="Disordered" evidence="2">
    <location>
        <begin position="62"/>
        <end position="170"/>
    </location>
</feature>
<dbReference type="PANTHER" id="PTHR22100">
    <property type="entry name" value="WINGS APART-LIKE PROTEIN HOMOLOG"/>
    <property type="match status" value="1"/>
</dbReference>
<evidence type="ECO:0000259" key="3">
    <source>
        <dbReference type="PROSITE" id="PS51271"/>
    </source>
</evidence>
<dbReference type="SUPFAM" id="SSF48371">
    <property type="entry name" value="ARM repeat"/>
    <property type="match status" value="1"/>
</dbReference>